<sequence length="45" mass="5261">MIKKDHLENEKGWSFLPPLRKGSTPQPFLIKWSYVVNDLFLGSRS</sequence>
<proteinExistence type="predicted"/>
<gene>
    <name evidence="1" type="ORF">SB48_HM08orf06265</name>
</gene>
<evidence type="ECO:0000313" key="2">
    <source>
        <dbReference type="Proteomes" id="UP000032024"/>
    </source>
</evidence>
<accession>A0AAN0WDR9</accession>
<dbReference type="Proteomes" id="UP000032024">
    <property type="component" value="Chromosome"/>
</dbReference>
<organism evidence="1 2">
    <name type="scientific">Heyndrickxia coagulans</name>
    <name type="common">Weizmannia coagulans</name>
    <dbReference type="NCBI Taxonomy" id="1398"/>
    <lineage>
        <taxon>Bacteria</taxon>
        <taxon>Bacillati</taxon>
        <taxon>Bacillota</taxon>
        <taxon>Bacilli</taxon>
        <taxon>Bacillales</taxon>
        <taxon>Bacillaceae</taxon>
        <taxon>Heyndrickxia</taxon>
    </lineage>
</organism>
<dbReference type="AlphaFoldDB" id="A0AAN0WDR9"/>
<name>A0AAN0WDR9_HEYCO</name>
<reference evidence="2" key="1">
    <citation type="submission" date="2015-01" db="EMBL/GenBank/DDBJ databases">
        <title>Comparative genome analysis of Bacillus coagulans HM-08, Clostridium butyricum HM-68, Bacillus subtilis HM-66 and Bacillus paralicheniformis BL-09.</title>
        <authorList>
            <person name="Zhang H."/>
        </authorList>
    </citation>
    <scope>NUCLEOTIDE SEQUENCE [LARGE SCALE GENOMIC DNA]</scope>
    <source>
        <strain evidence="2">HM-08</strain>
    </source>
</reference>
<protein>
    <submittedName>
        <fullName evidence="1">Uncharacterized protein</fullName>
    </submittedName>
</protein>
<dbReference type="EMBL" id="CP010525">
    <property type="protein sequence ID" value="AJO24746.1"/>
    <property type="molecule type" value="Genomic_DNA"/>
</dbReference>
<keyword evidence="2" id="KW-1185">Reference proteome</keyword>
<evidence type="ECO:0000313" key="1">
    <source>
        <dbReference type="EMBL" id="AJO24746.1"/>
    </source>
</evidence>